<evidence type="ECO:0000256" key="3">
    <source>
        <dbReference type="ARBA" id="ARBA00023098"/>
    </source>
</evidence>
<evidence type="ECO:0000313" key="7">
    <source>
        <dbReference type="EMBL" id="NKI19309.1"/>
    </source>
</evidence>
<dbReference type="InterPro" id="IPR050301">
    <property type="entry name" value="NTE"/>
</dbReference>
<evidence type="ECO:0000259" key="6">
    <source>
        <dbReference type="PROSITE" id="PS51635"/>
    </source>
</evidence>
<dbReference type="Gene3D" id="3.40.1090.10">
    <property type="entry name" value="Cytosolic phospholipase A2 catalytic domain"/>
    <property type="match status" value="2"/>
</dbReference>
<protein>
    <submittedName>
        <fullName evidence="7">DUF3336 domain-containing protein</fullName>
    </submittedName>
</protein>
<evidence type="ECO:0000256" key="5">
    <source>
        <dbReference type="SAM" id="MobiDB-lite"/>
    </source>
</evidence>
<keyword evidence="2 4" id="KW-0442">Lipid degradation</keyword>
<evidence type="ECO:0000256" key="2">
    <source>
        <dbReference type="ARBA" id="ARBA00022963"/>
    </source>
</evidence>
<gene>
    <name evidence="7" type="ORF">HCU74_18025</name>
</gene>
<sequence>MDNAESYSEWRDIAQALDESQGLDYWRAIERSQLYDFATIRDRLDQMRELRNDGNGPGLLYVLNEGIHGNTAGIGNMALYGRARSGTKFLVEEYIEELVQCLRYVASDQLNNISLADKHEFLQRASHCVGRSALMLSGSGSLFYFHLGVVKALWEQDMLPPIMSGASGGALVSALVGTHTRDELTAIFQPEYIRFEVEKEAGILSRFSLFRSSPLSQKAIRDLFDRLIPDVSFHEAYQRTGLNINISVAPAERHQNSRLLNAVASPNVMIREALLASSAFPGVFPPVTLMARNQKGERQAFLPTRKWIDGSVSDDLPIRRVSRLYGVNHFIVSQTNPVALPFVEEEKVQRGWGIVRRAFRNTTREWLLAGTKLVAGPGSFRPGVAQLFRMTSSVLAQTYTGDINILPPNRFHNPLRLLSTRSTEEIMDMIQAGERATWPKIEAIRLQTRVSRELDRLLSELERSLVDRASASTNASTNASARRPPAAKPMSHMA</sequence>
<keyword evidence="3 4" id="KW-0443">Lipid metabolism</keyword>
<feature type="active site" description="Nucleophile" evidence="4">
    <location>
        <position position="167"/>
    </location>
</feature>
<evidence type="ECO:0000256" key="1">
    <source>
        <dbReference type="ARBA" id="ARBA00022801"/>
    </source>
</evidence>
<keyword evidence="1 4" id="KW-0378">Hydrolase</keyword>
<dbReference type="Pfam" id="PF11815">
    <property type="entry name" value="DUF3336"/>
    <property type="match status" value="1"/>
</dbReference>
<dbReference type="PANTHER" id="PTHR14226:SF10">
    <property type="entry name" value="TRIACYLGLYCEROL LIPASE 4-RELATED"/>
    <property type="match status" value="1"/>
</dbReference>
<dbReference type="Pfam" id="PF01734">
    <property type="entry name" value="Patatin"/>
    <property type="match status" value="1"/>
</dbReference>
<dbReference type="EMBL" id="JAAWWK010000007">
    <property type="protein sequence ID" value="NKI19309.1"/>
    <property type="molecule type" value="Genomic_DNA"/>
</dbReference>
<keyword evidence="8" id="KW-1185">Reference proteome</keyword>
<accession>A0ABX1GJ98</accession>
<evidence type="ECO:0000256" key="4">
    <source>
        <dbReference type="PROSITE-ProRule" id="PRU01161"/>
    </source>
</evidence>
<evidence type="ECO:0000313" key="8">
    <source>
        <dbReference type="Proteomes" id="UP000765845"/>
    </source>
</evidence>
<feature type="compositionally biased region" description="Low complexity" evidence="5">
    <location>
        <begin position="468"/>
        <end position="481"/>
    </location>
</feature>
<dbReference type="SUPFAM" id="SSF52151">
    <property type="entry name" value="FabD/lysophospholipase-like"/>
    <property type="match status" value="1"/>
</dbReference>
<dbReference type="InterPro" id="IPR002641">
    <property type="entry name" value="PNPLA_dom"/>
</dbReference>
<dbReference type="InterPro" id="IPR021771">
    <property type="entry name" value="Triacylglycerol_lipase_N"/>
</dbReference>
<reference evidence="7 8" key="1">
    <citation type="submission" date="2020-04" db="EMBL/GenBank/DDBJ databases">
        <authorList>
            <person name="Yoon J."/>
        </authorList>
    </citation>
    <scope>NUCLEOTIDE SEQUENCE [LARGE SCALE GENOMIC DNA]</scope>
    <source>
        <strain evidence="7 8">KMU-166</strain>
    </source>
</reference>
<feature type="active site" description="Proton acceptor" evidence="4">
    <location>
        <position position="309"/>
    </location>
</feature>
<dbReference type="Proteomes" id="UP000765845">
    <property type="component" value="Unassembled WGS sequence"/>
</dbReference>
<feature type="short sequence motif" description="GXSXG" evidence="4">
    <location>
        <begin position="165"/>
        <end position="169"/>
    </location>
</feature>
<feature type="region of interest" description="Disordered" evidence="5">
    <location>
        <begin position="468"/>
        <end position="494"/>
    </location>
</feature>
<dbReference type="CDD" id="cd07206">
    <property type="entry name" value="Pat_TGL3-4-5_SDP1"/>
    <property type="match status" value="1"/>
</dbReference>
<proteinExistence type="predicted"/>
<dbReference type="InterPro" id="IPR016035">
    <property type="entry name" value="Acyl_Trfase/lysoPLipase"/>
</dbReference>
<organism evidence="7 8">
    <name type="scientific">Spongiibacter thalassae</name>
    <dbReference type="NCBI Taxonomy" id="2721624"/>
    <lineage>
        <taxon>Bacteria</taxon>
        <taxon>Pseudomonadati</taxon>
        <taxon>Pseudomonadota</taxon>
        <taxon>Gammaproteobacteria</taxon>
        <taxon>Cellvibrionales</taxon>
        <taxon>Spongiibacteraceae</taxon>
        <taxon>Spongiibacter</taxon>
    </lineage>
</organism>
<comment type="caution">
    <text evidence="7">The sequence shown here is derived from an EMBL/GenBank/DDBJ whole genome shotgun (WGS) entry which is preliminary data.</text>
</comment>
<dbReference type="PROSITE" id="PS51635">
    <property type="entry name" value="PNPLA"/>
    <property type="match status" value="1"/>
</dbReference>
<feature type="domain" description="PNPLA" evidence="6">
    <location>
        <begin position="134"/>
        <end position="322"/>
    </location>
</feature>
<dbReference type="PANTHER" id="PTHR14226">
    <property type="entry name" value="NEUROPATHY TARGET ESTERASE/SWISS CHEESE D.MELANOGASTER"/>
    <property type="match status" value="1"/>
</dbReference>
<name>A0ABX1GJ98_9GAMM</name>
<comment type="caution">
    <text evidence="4">Lacks conserved residue(s) required for the propagation of feature annotation.</text>
</comment>